<dbReference type="SUPFAM" id="SSF53098">
    <property type="entry name" value="Ribonuclease H-like"/>
    <property type="match status" value="1"/>
</dbReference>
<evidence type="ECO:0000313" key="3">
    <source>
        <dbReference type="Proteomes" id="UP000008672"/>
    </source>
</evidence>
<evidence type="ECO:0000313" key="2">
    <source>
        <dbReference type="Ensembl" id="ENSLACP00000007964.1"/>
    </source>
</evidence>
<keyword evidence="3" id="KW-1185">Reference proteome</keyword>
<dbReference type="Pfam" id="PF05699">
    <property type="entry name" value="Dimer_Tnp_hAT"/>
    <property type="match status" value="1"/>
</dbReference>
<dbReference type="GO" id="GO:0046983">
    <property type="term" value="F:protein dimerization activity"/>
    <property type="evidence" value="ECO:0007669"/>
    <property type="project" value="InterPro"/>
</dbReference>
<dbReference type="STRING" id="7897.ENSLACP00000007964"/>
<dbReference type="InParanoid" id="H3AE93"/>
<feature type="domain" description="HAT C-terminal dimerisation" evidence="1">
    <location>
        <begin position="306"/>
        <end position="385"/>
    </location>
</feature>
<dbReference type="InterPro" id="IPR012337">
    <property type="entry name" value="RNaseH-like_sf"/>
</dbReference>
<dbReference type="Ensembl" id="ENSLACT00000008030.1">
    <property type="protein sequence ID" value="ENSLACP00000007964.1"/>
    <property type="gene ID" value="ENSLACG00000007048.1"/>
</dbReference>
<dbReference type="OMA" id="CLIRIAC"/>
<dbReference type="PANTHER" id="PTHR45749">
    <property type="match status" value="1"/>
</dbReference>
<dbReference type="AlphaFoldDB" id="H3AE93"/>
<protein>
    <recommendedName>
        <fullName evidence="1">HAT C-terminal dimerisation domain-containing protein</fullName>
    </recommendedName>
</protein>
<reference evidence="3" key="1">
    <citation type="submission" date="2011-08" db="EMBL/GenBank/DDBJ databases">
        <title>The draft genome of Latimeria chalumnae.</title>
        <authorList>
            <person name="Di Palma F."/>
            <person name="Alfoldi J."/>
            <person name="Johnson J."/>
            <person name="Berlin A."/>
            <person name="Gnerre S."/>
            <person name="Jaffe D."/>
            <person name="MacCallum I."/>
            <person name="Young S."/>
            <person name="Walker B.J."/>
            <person name="Lander E."/>
            <person name="Lindblad-Toh K."/>
        </authorList>
    </citation>
    <scope>NUCLEOTIDE SEQUENCE [LARGE SCALE GENOMIC DNA]</scope>
    <source>
        <strain evidence="3">Wild caught</strain>
    </source>
</reference>
<dbReference type="HOGENOM" id="CLU_006175_0_1_1"/>
<dbReference type="FunCoup" id="H3AE93">
    <property type="interactions" value="1263"/>
</dbReference>
<dbReference type="Proteomes" id="UP000008672">
    <property type="component" value="Unassembled WGS sequence"/>
</dbReference>
<sequence length="408" mass="46334">GQAYDGASTMSGNISGLQSRVKEVSPTALFVHCCAHNLNLVLMDAASYCTNAQLFFGTIESLYTFLTSSLSCLRILKEEQEKLDTAVQVLKKLSDTRWTCRKRAVDAVVQSLPALHNALDQIVSGGVPNCKPKVVSDAQGLLSTIETFEFKFMLIFWRNVLNKIYTLSTFLQSSTIDLMTALDFLDMCLSGVEALRSDESFSFFEDIAQQLAKECDTTVTFQEKCVKKKKKFHDDVFSRQLKKRFNDFRMVASKFNALNPKTFDDKHAEININAIKDLALFYNSDINEEDLLEEYTSFQSVFKNILSTGTVLPMNEVLSFLLANDMKKVFPNLCILYQTYMTLPVSSANAERSFSRLKIIKNYLQSSMSEERLSDLALLSIERDLADKLEYEKVIDTFAKMKPRRKKL</sequence>
<dbReference type="InterPro" id="IPR008906">
    <property type="entry name" value="HATC_C_dom"/>
</dbReference>
<dbReference type="eggNOG" id="ENOG502QPQD">
    <property type="taxonomic scope" value="Eukaryota"/>
</dbReference>
<dbReference type="GeneTree" id="ENSGT00940000154356"/>
<reference evidence="2" key="3">
    <citation type="submission" date="2025-09" db="UniProtKB">
        <authorList>
            <consortium name="Ensembl"/>
        </authorList>
    </citation>
    <scope>IDENTIFICATION</scope>
</reference>
<organism evidence="2 3">
    <name type="scientific">Latimeria chalumnae</name>
    <name type="common">Coelacanth</name>
    <dbReference type="NCBI Taxonomy" id="7897"/>
    <lineage>
        <taxon>Eukaryota</taxon>
        <taxon>Metazoa</taxon>
        <taxon>Chordata</taxon>
        <taxon>Craniata</taxon>
        <taxon>Vertebrata</taxon>
        <taxon>Euteleostomi</taxon>
        <taxon>Coelacanthiformes</taxon>
        <taxon>Coelacanthidae</taxon>
        <taxon>Latimeria</taxon>
    </lineage>
</organism>
<evidence type="ECO:0000259" key="1">
    <source>
        <dbReference type="Pfam" id="PF05699"/>
    </source>
</evidence>
<name>H3AE93_LATCH</name>
<dbReference type="PANTHER" id="PTHR45749:SF37">
    <property type="entry name" value="OS05G0311600 PROTEIN"/>
    <property type="match status" value="1"/>
</dbReference>
<dbReference type="EMBL" id="AFYH01152976">
    <property type="status" value="NOT_ANNOTATED_CDS"/>
    <property type="molecule type" value="Genomic_DNA"/>
</dbReference>
<accession>H3AE93</accession>
<proteinExistence type="predicted"/>
<reference evidence="2" key="2">
    <citation type="submission" date="2025-08" db="UniProtKB">
        <authorList>
            <consortium name="Ensembl"/>
        </authorList>
    </citation>
    <scope>IDENTIFICATION</scope>
</reference>